<feature type="compositionally biased region" description="Low complexity" evidence="1">
    <location>
        <begin position="65"/>
        <end position="82"/>
    </location>
</feature>
<dbReference type="AlphaFoldDB" id="A0A0W7WS70"/>
<evidence type="ECO:0000256" key="1">
    <source>
        <dbReference type="SAM" id="MobiDB-lite"/>
    </source>
</evidence>
<gene>
    <name evidence="2" type="ORF">AT728_33700</name>
</gene>
<comment type="caution">
    <text evidence="2">The sequence shown here is derived from an EMBL/GenBank/DDBJ whole genome shotgun (WGS) entry which is preliminary data.</text>
</comment>
<dbReference type="Pfam" id="PF19953">
    <property type="entry name" value="EACC1"/>
    <property type="match status" value="1"/>
</dbReference>
<keyword evidence="3" id="KW-1185">Reference proteome</keyword>
<sequence length="82" mass="8591">MGDALEIINLVVSNSLALISVLTSVLNWRQSRPAAPEIRVILVDGRTLTVDQSTIDRLRADVTSAAPPTGADAEPPAAGDAR</sequence>
<accession>A0A0W7WS70</accession>
<protein>
    <submittedName>
        <fullName evidence="2">Uncharacterized protein</fullName>
    </submittedName>
</protein>
<dbReference type="Proteomes" id="UP000054804">
    <property type="component" value="Unassembled WGS sequence"/>
</dbReference>
<proteinExistence type="predicted"/>
<reference evidence="2 3" key="1">
    <citation type="submission" date="2015-12" db="EMBL/GenBank/DDBJ databases">
        <title>Draft genome sequence of Streptomyces silvensis ATCC 53525, a producer of novel hormone antagonists.</title>
        <authorList>
            <person name="Johnston C.W."/>
            <person name="Li Y."/>
            <person name="Magarvey N.A."/>
        </authorList>
    </citation>
    <scope>NUCLEOTIDE SEQUENCE [LARGE SCALE GENOMIC DNA]</scope>
    <source>
        <strain evidence="2 3">ATCC 53525</strain>
    </source>
</reference>
<organism evidence="2 3">
    <name type="scientific">Streptomyces silvensis</name>
    <dbReference type="NCBI Taxonomy" id="1765722"/>
    <lineage>
        <taxon>Bacteria</taxon>
        <taxon>Bacillati</taxon>
        <taxon>Actinomycetota</taxon>
        <taxon>Actinomycetes</taxon>
        <taxon>Kitasatosporales</taxon>
        <taxon>Streptomycetaceae</taxon>
        <taxon>Streptomyces</taxon>
    </lineage>
</organism>
<feature type="region of interest" description="Disordered" evidence="1">
    <location>
        <begin position="59"/>
        <end position="82"/>
    </location>
</feature>
<evidence type="ECO:0000313" key="3">
    <source>
        <dbReference type="Proteomes" id="UP000054804"/>
    </source>
</evidence>
<dbReference type="InterPro" id="IPR045428">
    <property type="entry name" value="EACC1"/>
</dbReference>
<dbReference type="EMBL" id="LOCL01000078">
    <property type="protein sequence ID" value="KUF13397.1"/>
    <property type="molecule type" value="Genomic_DNA"/>
</dbReference>
<evidence type="ECO:0000313" key="2">
    <source>
        <dbReference type="EMBL" id="KUF13397.1"/>
    </source>
</evidence>
<name>A0A0W7WS70_9ACTN</name>